<dbReference type="Pfam" id="PF08423">
    <property type="entry name" value="Rad51"/>
    <property type="match status" value="1"/>
</dbReference>
<sequence>MALTRKSRTAMDVLKSNIEYISTYSKKIDDMLNGGIRIGVITELCGNPGSGKSNLCTQLCISVQMKYGITSNETGTVIYIDTEGSFVPIRLQNMAMAAENHYKNENKNSINTNSIEQLLKNVTYFRCINVAELIACLIQLKQIMTPERNVKLIILDSLAHPIRSIIDGDHLTRHKYIVRIVTMLQKLASENNCAVVIVNHMIAKVESQKNEAYCAPALGDAFGHMSQLRLQLSWKMNKREARVLKSPHIAELSTFFQITDDGIRDIDETESMDDSDYNSASQENIHAISNM</sequence>
<evidence type="ECO:0000256" key="1">
    <source>
        <dbReference type="ARBA" id="ARBA00004123"/>
    </source>
</evidence>
<dbReference type="InterPro" id="IPR020588">
    <property type="entry name" value="RecA_ATP-bd"/>
</dbReference>
<proteinExistence type="predicted"/>
<name>A0A813MZ61_9BILA</name>
<dbReference type="InterPro" id="IPR052093">
    <property type="entry name" value="HR_Repair_Mediator"/>
</dbReference>
<dbReference type="GO" id="GO:0033065">
    <property type="term" value="C:Rad51C-XRCC3 complex"/>
    <property type="evidence" value="ECO:0007669"/>
    <property type="project" value="TreeGrafter"/>
</dbReference>
<evidence type="ECO:0000313" key="11">
    <source>
        <dbReference type="EMBL" id="CAF0731380.1"/>
    </source>
</evidence>
<keyword evidence="16" id="KW-1185">Reference proteome</keyword>
<keyword evidence="2" id="KW-0547">Nucleotide-binding</keyword>
<evidence type="ECO:0000256" key="4">
    <source>
        <dbReference type="ARBA" id="ARBA00022840"/>
    </source>
</evidence>
<dbReference type="PROSITE" id="PS50162">
    <property type="entry name" value="RECA_2"/>
    <property type="match status" value="1"/>
</dbReference>
<dbReference type="GO" id="GO:0140664">
    <property type="term" value="F:ATP-dependent DNA damage sensor activity"/>
    <property type="evidence" value="ECO:0007669"/>
    <property type="project" value="InterPro"/>
</dbReference>
<dbReference type="InterPro" id="IPR013632">
    <property type="entry name" value="Rad51_C"/>
</dbReference>
<reference evidence="10" key="1">
    <citation type="submission" date="2021-02" db="EMBL/GenBank/DDBJ databases">
        <authorList>
            <person name="Nowell W R."/>
        </authorList>
    </citation>
    <scope>NUCLEOTIDE SEQUENCE</scope>
</reference>
<evidence type="ECO:0000313" key="15">
    <source>
        <dbReference type="Proteomes" id="UP000663854"/>
    </source>
</evidence>
<dbReference type="Proteomes" id="UP000663836">
    <property type="component" value="Unassembled WGS sequence"/>
</dbReference>
<evidence type="ECO:0000313" key="10">
    <source>
        <dbReference type="EMBL" id="CAF0730313.1"/>
    </source>
</evidence>
<evidence type="ECO:0000256" key="5">
    <source>
        <dbReference type="ARBA" id="ARBA00023204"/>
    </source>
</evidence>
<evidence type="ECO:0000256" key="3">
    <source>
        <dbReference type="ARBA" id="ARBA00022763"/>
    </source>
</evidence>
<dbReference type="PANTHER" id="PTHR46239">
    <property type="entry name" value="DNA REPAIR PROTEIN RAD51 HOMOLOG 3 RAD51C"/>
    <property type="match status" value="1"/>
</dbReference>
<dbReference type="GO" id="GO:0033063">
    <property type="term" value="C:Rad51B-Rad51C-Rad51D-XRCC2 complex"/>
    <property type="evidence" value="ECO:0007669"/>
    <property type="project" value="TreeGrafter"/>
</dbReference>
<accession>A0A813MZ61</accession>
<keyword evidence="5" id="KW-0234">DNA repair</keyword>
<dbReference type="PIRSF" id="PIRSF005856">
    <property type="entry name" value="Rad51"/>
    <property type="match status" value="1"/>
</dbReference>
<dbReference type="EMBL" id="CAJNOH010000004">
    <property type="protein sequence ID" value="CAF0730313.1"/>
    <property type="molecule type" value="Genomic_DNA"/>
</dbReference>
<dbReference type="EMBL" id="CAJNOL010000006">
    <property type="protein sequence ID" value="CAF0732885.1"/>
    <property type="molecule type" value="Genomic_DNA"/>
</dbReference>
<evidence type="ECO:0000256" key="6">
    <source>
        <dbReference type="ARBA" id="ARBA00023242"/>
    </source>
</evidence>
<dbReference type="GO" id="GO:0005524">
    <property type="term" value="F:ATP binding"/>
    <property type="evidence" value="ECO:0007669"/>
    <property type="project" value="UniProtKB-KW"/>
</dbReference>
<evidence type="ECO:0000256" key="8">
    <source>
        <dbReference type="SAM" id="MobiDB-lite"/>
    </source>
</evidence>
<dbReference type="Proteomes" id="UP000663854">
    <property type="component" value="Unassembled WGS sequence"/>
</dbReference>
<gene>
    <name evidence="14" type="ORF">JBS370_LOCUS249</name>
    <name evidence="11" type="ORF">JXQ802_LOCUS526</name>
    <name evidence="12" type="ORF">JXQ802_LOCUS628</name>
    <name evidence="10" type="ORF">PYM288_LOCUS905</name>
    <name evidence="13" type="ORF">ZHD862_LOCUS75</name>
</gene>
<dbReference type="EMBL" id="CAJNOT010000001">
    <property type="protein sequence ID" value="CAF0755938.1"/>
    <property type="molecule type" value="Genomic_DNA"/>
</dbReference>
<dbReference type="GO" id="GO:0005657">
    <property type="term" value="C:replication fork"/>
    <property type="evidence" value="ECO:0007669"/>
    <property type="project" value="TreeGrafter"/>
</dbReference>
<feature type="domain" description="RecA family profile 1" evidence="9">
    <location>
        <begin position="17"/>
        <end position="201"/>
    </location>
</feature>
<dbReference type="InterPro" id="IPR027417">
    <property type="entry name" value="P-loop_NTPase"/>
</dbReference>
<dbReference type="PANTHER" id="PTHR46239:SF1">
    <property type="entry name" value="DNA REPAIR PROTEIN RAD51 HOMOLOG 3"/>
    <property type="match status" value="1"/>
</dbReference>
<evidence type="ECO:0000313" key="13">
    <source>
        <dbReference type="EMBL" id="CAF0755938.1"/>
    </source>
</evidence>
<dbReference type="Proteomes" id="UP000663870">
    <property type="component" value="Unassembled WGS sequence"/>
</dbReference>
<evidence type="ECO:0000256" key="7">
    <source>
        <dbReference type="ARBA" id="ARBA00040674"/>
    </source>
</evidence>
<dbReference type="AlphaFoldDB" id="A0A813MZ61"/>
<evidence type="ECO:0000313" key="12">
    <source>
        <dbReference type="EMBL" id="CAF0732885.1"/>
    </source>
</evidence>
<evidence type="ECO:0000313" key="14">
    <source>
        <dbReference type="EMBL" id="CAF3528554.1"/>
    </source>
</evidence>
<evidence type="ECO:0000259" key="9">
    <source>
        <dbReference type="PROSITE" id="PS50162"/>
    </source>
</evidence>
<feature type="compositionally biased region" description="Polar residues" evidence="8">
    <location>
        <begin position="277"/>
        <end position="291"/>
    </location>
</feature>
<dbReference type="GO" id="GO:0007131">
    <property type="term" value="P:reciprocal meiotic recombination"/>
    <property type="evidence" value="ECO:0007669"/>
    <property type="project" value="TreeGrafter"/>
</dbReference>
<keyword evidence="6" id="KW-0539">Nucleus</keyword>
<dbReference type="GO" id="GO:0000400">
    <property type="term" value="F:four-way junction DNA binding"/>
    <property type="evidence" value="ECO:0007669"/>
    <property type="project" value="TreeGrafter"/>
</dbReference>
<dbReference type="SUPFAM" id="SSF52540">
    <property type="entry name" value="P-loop containing nucleoside triphosphate hydrolases"/>
    <property type="match status" value="1"/>
</dbReference>
<dbReference type="GO" id="GO:0008821">
    <property type="term" value="F:crossover junction DNA endonuclease activity"/>
    <property type="evidence" value="ECO:0007669"/>
    <property type="project" value="TreeGrafter"/>
</dbReference>
<feature type="region of interest" description="Disordered" evidence="8">
    <location>
        <begin position="268"/>
        <end position="291"/>
    </location>
</feature>
<dbReference type="EMBL" id="CAJNOL010000005">
    <property type="protein sequence ID" value="CAF0731380.1"/>
    <property type="molecule type" value="Genomic_DNA"/>
</dbReference>
<dbReference type="GO" id="GO:0000707">
    <property type="term" value="P:meiotic DNA recombinase assembly"/>
    <property type="evidence" value="ECO:0007669"/>
    <property type="project" value="TreeGrafter"/>
</dbReference>
<keyword evidence="4" id="KW-0067">ATP-binding</keyword>
<dbReference type="InterPro" id="IPR016467">
    <property type="entry name" value="DNA_recomb/repair_RecA-like"/>
</dbReference>
<dbReference type="EMBL" id="CAJOBD010000006">
    <property type="protein sequence ID" value="CAF3528554.1"/>
    <property type="molecule type" value="Genomic_DNA"/>
</dbReference>
<evidence type="ECO:0000313" key="16">
    <source>
        <dbReference type="Proteomes" id="UP000663870"/>
    </source>
</evidence>
<dbReference type="Gene3D" id="3.40.50.300">
    <property type="entry name" value="P-loop containing nucleotide triphosphate hydrolases"/>
    <property type="match status" value="1"/>
</dbReference>
<comment type="subcellular location">
    <subcellularLocation>
        <location evidence="1">Nucleus</location>
    </subcellularLocation>
</comment>
<protein>
    <recommendedName>
        <fullName evidence="7">DNA repair protein RAD51 homolog 3</fullName>
    </recommendedName>
</protein>
<evidence type="ECO:0000256" key="2">
    <source>
        <dbReference type="ARBA" id="ARBA00022741"/>
    </source>
</evidence>
<keyword evidence="3" id="KW-0227">DNA damage</keyword>
<dbReference type="Proteomes" id="UP000663864">
    <property type="component" value="Unassembled WGS sequence"/>
</dbReference>
<organism evidence="10 15">
    <name type="scientific">Rotaria sordida</name>
    <dbReference type="NCBI Taxonomy" id="392033"/>
    <lineage>
        <taxon>Eukaryota</taxon>
        <taxon>Metazoa</taxon>
        <taxon>Spiralia</taxon>
        <taxon>Gnathifera</taxon>
        <taxon>Rotifera</taxon>
        <taxon>Eurotatoria</taxon>
        <taxon>Bdelloidea</taxon>
        <taxon>Philodinida</taxon>
        <taxon>Philodinidae</taxon>
        <taxon>Rotaria</taxon>
    </lineage>
</organism>
<comment type="caution">
    <text evidence="10">The sequence shown here is derived from an EMBL/GenBank/DDBJ whole genome shotgun (WGS) entry which is preliminary data.</text>
</comment>